<dbReference type="RefSeq" id="WP_197529495.1">
    <property type="nucleotide sequence ID" value="NZ_CP036349.1"/>
</dbReference>
<dbReference type="KEGG" id="bmei:Spa11_37560"/>
<keyword evidence="2" id="KW-1185">Reference proteome</keyword>
<sequence>MLLWQGARLANAAAHGGMSLSPSRNVMLKKTLALLFVIALSTAALAGPSESLEKLLDDVWQWRMQEWPQYATRTGDHRYNDRLGKVSLADADRAAKQDAEFLEQLRAIDRDALSKELRLERDLLERELTDSLADYAAGQHLLPINNRSGFHIQFPELPDWSPFDTVKDYENYIARLRAFAAYTDGHIELMREGVQRGLTVPAIIMEGYESSIDSHVVDDPTESLLYKPFKKFAVGVPESEHERLRREAREAIAQSVVPAYRRFGVFMADEYVPNCRSSIGASALPGGRDFYRHCVRKFTTLDMTPEEVHRVGLAEVARIRREMEDIIDRSGFETDEEDRFAAFVEHLRTSPQFYAETDTELMAYTAAILKRIDGELPSLFGRLPRMPYGLKPVPDYIAPKTTFAYYQSPQGDGTVAGFFFLNTYDLKARPKYMIEALSMHEAVPGHHLQIALQQELDGLSPLRKYGGFTAFVEGWALYAERLGLEAGFYEDPYSDFGRLTMEIWRAARLVVDTGMHYKGWSRQQAIDYMADNSAMSLHEIRSEVDRYIGWPGQALAYKTGELKIRELRELAEEKLGDRFDVRAFHDAVLVNGAVPLVTLEELIREWIDEQAAL</sequence>
<reference evidence="1 2" key="1">
    <citation type="submission" date="2019-02" db="EMBL/GenBank/DDBJ databases">
        <title>Deep-cultivation of Planctomycetes and their phenomic and genomic characterization uncovers novel biology.</title>
        <authorList>
            <person name="Wiegand S."/>
            <person name="Jogler M."/>
            <person name="Boedeker C."/>
            <person name="Pinto D."/>
            <person name="Vollmers J."/>
            <person name="Rivas-Marin E."/>
            <person name="Kohn T."/>
            <person name="Peeters S.H."/>
            <person name="Heuer A."/>
            <person name="Rast P."/>
            <person name="Oberbeckmann S."/>
            <person name="Bunk B."/>
            <person name="Jeske O."/>
            <person name="Meyerdierks A."/>
            <person name="Storesund J.E."/>
            <person name="Kallscheuer N."/>
            <person name="Luecker S."/>
            <person name="Lage O.M."/>
            <person name="Pohl T."/>
            <person name="Merkel B.J."/>
            <person name="Hornburger P."/>
            <person name="Mueller R.-W."/>
            <person name="Bruemmer F."/>
            <person name="Labrenz M."/>
            <person name="Spormann A.M."/>
            <person name="Op den Camp H."/>
            <person name="Overmann J."/>
            <person name="Amann R."/>
            <person name="Jetten M.S.M."/>
            <person name="Mascher T."/>
            <person name="Medema M.H."/>
            <person name="Devos D.P."/>
            <person name="Kaster A.-K."/>
            <person name="Ovreas L."/>
            <person name="Rohde M."/>
            <person name="Galperin M.Y."/>
            <person name="Jogler C."/>
        </authorList>
    </citation>
    <scope>NUCLEOTIDE SEQUENCE [LARGE SCALE GENOMIC DNA]</scope>
    <source>
        <strain evidence="1 2">Spa11</strain>
    </source>
</reference>
<dbReference type="AlphaFoldDB" id="A0A518KCM9"/>
<dbReference type="InterPro" id="IPR010281">
    <property type="entry name" value="DUF885"/>
</dbReference>
<dbReference type="Pfam" id="PF05960">
    <property type="entry name" value="DUF885"/>
    <property type="match status" value="1"/>
</dbReference>
<proteinExistence type="predicted"/>
<dbReference type="EMBL" id="CP036349">
    <property type="protein sequence ID" value="QDV75538.1"/>
    <property type="molecule type" value="Genomic_DNA"/>
</dbReference>
<dbReference type="PANTHER" id="PTHR33361:SF2">
    <property type="entry name" value="DUF885 DOMAIN-CONTAINING PROTEIN"/>
    <property type="match status" value="1"/>
</dbReference>
<evidence type="ECO:0008006" key="3">
    <source>
        <dbReference type="Google" id="ProtNLM"/>
    </source>
</evidence>
<evidence type="ECO:0000313" key="2">
    <source>
        <dbReference type="Proteomes" id="UP000316426"/>
    </source>
</evidence>
<evidence type="ECO:0000313" key="1">
    <source>
        <dbReference type="EMBL" id="QDV75538.1"/>
    </source>
</evidence>
<dbReference type="Proteomes" id="UP000316426">
    <property type="component" value="Chromosome"/>
</dbReference>
<name>A0A518KCM9_9BACT</name>
<accession>A0A518KCM9</accession>
<organism evidence="1 2">
    <name type="scientific">Botrimarina mediterranea</name>
    <dbReference type="NCBI Taxonomy" id="2528022"/>
    <lineage>
        <taxon>Bacteria</taxon>
        <taxon>Pseudomonadati</taxon>
        <taxon>Planctomycetota</taxon>
        <taxon>Planctomycetia</taxon>
        <taxon>Pirellulales</taxon>
        <taxon>Lacipirellulaceae</taxon>
        <taxon>Botrimarina</taxon>
    </lineage>
</organism>
<gene>
    <name evidence="1" type="ORF">Spa11_37560</name>
</gene>
<dbReference type="PANTHER" id="PTHR33361">
    <property type="entry name" value="GLR0591 PROTEIN"/>
    <property type="match status" value="1"/>
</dbReference>
<protein>
    <recommendedName>
        <fullName evidence="3">DUF885 domain-containing protein</fullName>
    </recommendedName>
</protein>